<gene>
    <name evidence="1" type="ORF">MML48_1g10025</name>
</gene>
<name>A0ACB9TTK2_HOLOL</name>
<protein>
    <submittedName>
        <fullName evidence="1">Ubiquitination factor e4</fullName>
    </submittedName>
</protein>
<organism evidence="1 2">
    <name type="scientific">Holotrichia oblita</name>
    <name type="common">Chafer beetle</name>
    <dbReference type="NCBI Taxonomy" id="644536"/>
    <lineage>
        <taxon>Eukaryota</taxon>
        <taxon>Metazoa</taxon>
        <taxon>Ecdysozoa</taxon>
        <taxon>Arthropoda</taxon>
        <taxon>Hexapoda</taxon>
        <taxon>Insecta</taxon>
        <taxon>Pterygota</taxon>
        <taxon>Neoptera</taxon>
        <taxon>Endopterygota</taxon>
        <taxon>Coleoptera</taxon>
        <taxon>Polyphaga</taxon>
        <taxon>Scarabaeiformia</taxon>
        <taxon>Scarabaeidae</taxon>
        <taxon>Melolonthinae</taxon>
        <taxon>Holotrichia</taxon>
    </lineage>
</organism>
<sequence>MSNPFAALLEENTTPKKNQEVTKLCDTIENVFGFTLSKTRSEAKGLLYLEDQASTFPGQDLDLSILEHALFERLFINNVDNLNDFIHENRVIRYLFACYSNNLQTRDFNTCKSIKKLIMRNVLTSLKQPDLFSEQDVFAQFYDIIKNAELNSQLFFDDVYKSIAEEDEDFGEAKEVYTKFLQLVHMDMAKSTVLTFNVNILNVLIKFSNSENLALTLLDYCQVKNENVGIEYANTLLGALLSLSVLPKTVQGEYTFFPEPLDQPSNVAHEATIHTNTDKITHYVHMIILNMLKRSSSVKKRMLTWLGNCLKANVDRGKLWASQAMELSNIGPFNTVGDGMMINLLTVLMEFCQPFCSPDSEMKVLKVDPTYSAVKNEDCEARGVHLLDLGKETCLISSDADNSEESDRPTAASYSFVSECFYMGHKAFDLGYRVAVDKLIKLNQEMVRIERTYNDAISQSAGPNDIADAIKARMKMGMQKYLSVKAALANPSLIDAVFNFMSSTAIWMNQVAINGNFTEAGQVQYAPLRERECKFPLSESVPVTLKCIPEFIVENVVCYLFFLRRFSPKVFEMQGFTRLNPILTFILTYMSSPGRMKNPHLRARLAEALEALLPFHKDDPPQLNTLGGFQREMLFKAHVHRQQVKDNKEYSFEPAATVLDICKIYVHLKESESFCLAVSQDGRSYSPQLFKLAEDVLVRIGGGALVGELQEVAEKVAKKAAEAEANEEFLAEAPDHYLDPIMSTLMLDPVILPSSKQTVDRTTIARHLLSDQTDPFNRSPLTLDQVMPNKELAEEINKWLSERKASAK</sequence>
<accession>A0ACB9TTK2</accession>
<comment type="caution">
    <text evidence="1">The sequence shown here is derived from an EMBL/GenBank/DDBJ whole genome shotgun (WGS) entry which is preliminary data.</text>
</comment>
<reference evidence="1" key="1">
    <citation type="submission" date="2022-04" db="EMBL/GenBank/DDBJ databases">
        <title>Chromosome-scale genome assembly of Holotrichia oblita Faldermann.</title>
        <authorList>
            <person name="Rongchong L."/>
        </authorList>
    </citation>
    <scope>NUCLEOTIDE SEQUENCE</scope>
    <source>
        <strain evidence="1">81SQS9</strain>
    </source>
</reference>
<dbReference type="Proteomes" id="UP001056778">
    <property type="component" value="Chromosome 1"/>
</dbReference>
<proteinExistence type="predicted"/>
<evidence type="ECO:0000313" key="1">
    <source>
        <dbReference type="EMBL" id="KAI4470073.1"/>
    </source>
</evidence>
<keyword evidence="2" id="KW-1185">Reference proteome</keyword>
<evidence type="ECO:0000313" key="2">
    <source>
        <dbReference type="Proteomes" id="UP001056778"/>
    </source>
</evidence>
<dbReference type="EMBL" id="CM043015">
    <property type="protein sequence ID" value="KAI4470073.1"/>
    <property type="molecule type" value="Genomic_DNA"/>
</dbReference>